<gene>
    <name evidence="1" type="ORF">HMPREF0971_02960</name>
</gene>
<accession>D1QVI2</accession>
<dbReference type="AlphaFoldDB" id="D1QVI2"/>
<evidence type="ECO:0000313" key="1">
    <source>
        <dbReference type="EMBL" id="EFB30703.1"/>
    </source>
</evidence>
<reference evidence="1 2" key="1">
    <citation type="submission" date="2009-11" db="EMBL/GenBank/DDBJ databases">
        <authorList>
            <person name="Weinstock G."/>
            <person name="Sodergren E."/>
            <person name="Clifton S."/>
            <person name="Fulton L."/>
            <person name="Fulton B."/>
            <person name="Courtney L."/>
            <person name="Fronick C."/>
            <person name="Harrison M."/>
            <person name="Strong C."/>
            <person name="Farmer C."/>
            <person name="Delahaunty K."/>
            <person name="Markovic C."/>
            <person name="Hall O."/>
            <person name="Minx P."/>
            <person name="Tomlinson C."/>
            <person name="Mitreva M."/>
            <person name="Nelson J."/>
            <person name="Hou S."/>
            <person name="Wollam A."/>
            <person name="Pepin K.H."/>
            <person name="Johnson M."/>
            <person name="Bhonagiri V."/>
            <person name="Nash W.E."/>
            <person name="Warren W."/>
            <person name="Chinwalla A."/>
            <person name="Mardis E.R."/>
            <person name="Wilson R.K."/>
        </authorList>
    </citation>
    <scope>NUCLEOTIDE SEQUENCE [LARGE SCALE GENOMIC DNA]</scope>
    <source>
        <strain evidence="1 2">F0302</strain>
    </source>
</reference>
<name>D1QVI2_9BACT</name>
<dbReference type="STRING" id="649760.HMPREF0971_02960"/>
<comment type="caution">
    <text evidence="1">The sequence shown here is derived from an EMBL/GenBank/DDBJ whole genome shotgun (WGS) entry which is preliminary data.</text>
</comment>
<protein>
    <submittedName>
        <fullName evidence="1">Uncharacterized protein</fullName>
    </submittedName>
</protein>
<proteinExistence type="predicted"/>
<sequence length="58" mass="6914">MSSKCVKNEEENKQNKICTFTLCFPCFFGLKNNGLWFSEAFEFKVQVNRDIREQIIIF</sequence>
<organism evidence="1 2">
    <name type="scientific">Segatella oris F0302</name>
    <dbReference type="NCBI Taxonomy" id="649760"/>
    <lineage>
        <taxon>Bacteria</taxon>
        <taxon>Pseudomonadati</taxon>
        <taxon>Bacteroidota</taxon>
        <taxon>Bacteroidia</taxon>
        <taxon>Bacteroidales</taxon>
        <taxon>Prevotellaceae</taxon>
        <taxon>Segatella</taxon>
    </lineage>
</organism>
<dbReference type="Proteomes" id="UP000004079">
    <property type="component" value="Unassembled WGS sequence"/>
</dbReference>
<evidence type="ECO:0000313" key="2">
    <source>
        <dbReference type="Proteomes" id="UP000004079"/>
    </source>
</evidence>
<dbReference type="EMBL" id="ACUZ02000056">
    <property type="protein sequence ID" value="EFB30703.1"/>
    <property type="molecule type" value="Genomic_DNA"/>
</dbReference>
<dbReference type="HOGENOM" id="CLU_2975543_0_0_10"/>